<accession>A0ABP7CKR4</accession>
<dbReference type="RefSeq" id="WP_142176738.1">
    <property type="nucleotide sequence ID" value="NZ_BAABDC010000001.1"/>
</dbReference>
<feature type="compositionally biased region" description="Low complexity" evidence="1">
    <location>
        <begin position="88"/>
        <end position="98"/>
    </location>
</feature>
<dbReference type="EMBL" id="BAABDC010000001">
    <property type="protein sequence ID" value="GAA3690827.1"/>
    <property type="molecule type" value="Genomic_DNA"/>
</dbReference>
<proteinExistence type="predicted"/>
<protein>
    <submittedName>
        <fullName evidence="2">Uncharacterized protein</fullName>
    </submittedName>
</protein>
<organism evidence="2 3">
    <name type="scientific">Terrabacter ginsenosidimutans</name>
    <dbReference type="NCBI Taxonomy" id="490575"/>
    <lineage>
        <taxon>Bacteria</taxon>
        <taxon>Bacillati</taxon>
        <taxon>Actinomycetota</taxon>
        <taxon>Actinomycetes</taxon>
        <taxon>Micrococcales</taxon>
        <taxon>Intrasporangiaceae</taxon>
        <taxon>Terrabacter</taxon>
    </lineage>
</organism>
<evidence type="ECO:0000313" key="3">
    <source>
        <dbReference type="Proteomes" id="UP001501468"/>
    </source>
</evidence>
<reference evidence="3" key="1">
    <citation type="journal article" date="2019" name="Int. J. Syst. Evol. Microbiol.">
        <title>The Global Catalogue of Microorganisms (GCM) 10K type strain sequencing project: providing services to taxonomists for standard genome sequencing and annotation.</title>
        <authorList>
            <consortium name="The Broad Institute Genomics Platform"/>
            <consortium name="The Broad Institute Genome Sequencing Center for Infectious Disease"/>
            <person name="Wu L."/>
            <person name="Ma J."/>
        </authorList>
    </citation>
    <scope>NUCLEOTIDE SEQUENCE [LARGE SCALE GENOMIC DNA]</scope>
    <source>
        <strain evidence="3">JCM 17125</strain>
    </source>
</reference>
<gene>
    <name evidence="2" type="ORF">GCM10022399_03170</name>
</gene>
<feature type="compositionally biased region" description="Polar residues" evidence="1">
    <location>
        <begin position="77"/>
        <end position="86"/>
    </location>
</feature>
<feature type="region of interest" description="Disordered" evidence="1">
    <location>
        <begin position="46"/>
        <end position="98"/>
    </location>
</feature>
<comment type="caution">
    <text evidence="2">The sequence shown here is derived from an EMBL/GenBank/DDBJ whole genome shotgun (WGS) entry which is preliminary data.</text>
</comment>
<evidence type="ECO:0000313" key="2">
    <source>
        <dbReference type="EMBL" id="GAA3690827.1"/>
    </source>
</evidence>
<evidence type="ECO:0000256" key="1">
    <source>
        <dbReference type="SAM" id="MobiDB-lite"/>
    </source>
</evidence>
<sequence length="98" mass="9547">MTPAEERSGDLLDVALADEIELVSDLVVAASSSPRHFTPEEVDELLGVPGAAGDDSAVSTGGSTADVTSAPPETPTADGTSGTGVTRSDAAGSSDSSG</sequence>
<keyword evidence="3" id="KW-1185">Reference proteome</keyword>
<feature type="compositionally biased region" description="Polar residues" evidence="1">
    <location>
        <begin position="57"/>
        <end position="67"/>
    </location>
</feature>
<dbReference type="Proteomes" id="UP001501468">
    <property type="component" value="Unassembled WGS sequence"/>
</dbReference>
<name>A0ABP7CKR4_9MICO</name>